<evidence type="ECO:0000313" key="2">
    <source>
        <dbReference type="EMBL" id="RCW62706.1"/>
    </source>
</evidence>
<dbReference type="PROSITE" id="PS51257">
    <property type="entry name" value="PROKAR_LIPOPROTEIN"/>
    <property type="match status" value="1"/>
</dbReference>
<dbReference type="AlphaFoldDB" id="A0A368X6B0"/>
<dbReference type="Proteomes" id="UP000261325">
    <property type="component" value="Unassembled WGS sequence"/>
</dbReference>
<dbReference type="Proteomes" id="UP000253647">
    <property type="component" value="Unassembled WGS sequence"/>
</dbReference>
<organism evidence="2 3">
    <name type="scientific">Marinobacter nauticus</name>
    <name type="common">Marinobacter hydrocarbonoclasticus</name>
    <name type="synonym">Marinobacter aquaeolei</name>
    <dbReference type="NCBI Taxonomy" id="2743"/>
    <lineage>
        <taxon>Bacteria</taxon>
        <taxon>Pseudomonadati</taxon>
        <taxon>Pseudomonadota</taxon>
        <taxon>Gammaproteobacteria</taxon>
        <taxon>Pseudomonadales</taxon>
        <taxon>Marinobacteraceae</taxon>
        <taxon>Marinobacter</taxon>
    </lineage>
</organism>
<proteinExistence type="predicted"/>
<reference evidence="1 4" key="1">
    <citation type="journal article" date="2018" name="Nat. Biotechnol.">
        <title>A standardized bacterial taxonomy based on genome phylogeny substantially revises the tree of life.</title>
        <authorList>
            <person name="Parks D.H."/>
            <person name="Chuvochina M."/>
            <person name="Waite D.W."/>
            <person name="Rinke C."/>
            <person name="Skarshewski A."/>
            <person name="Chaumeil P.A."/>
            <person name="Hugenholtz P."/>
        </authorList>
    </citation>
    <scope>NUCLEOTIDE SEQUENCE [LARGE SCALE GENOMIC DNA]</scope>
    <source>
        <strain evidence="1">UBA9049</strain>
    </source>
</reference>
<evidence type="ECO:0008006" key="5">
    <source>
        <dbReference type="Google" id="ProtNLM"/>
    </source>
</evidence>
<evidence type="ECO:0000313" key="1">
    <source>
        <dbReference type="EMBL" id="HAC26325.1"/>
    </source>
</evidence>
<dbReference type="EMBL" id="DLYI01000007">
    <property type="protein sequence ID" value="HAC26325.1"/>
    <property type="molecule type" value="Genomic_DNA"/>
</dbReference>
<evidence type="ECO:0000313" key="4">
    <source>
        <dbReference type="Proteomes" id="UP000261325"/>
    </source>
</evidence>
<gene>
    <name evidence="1" type="ORF">DCF82_00640</name>
    <name evidence="2" type="ORF">DET61_12227</name>
</gene>
<sequence length="142" mass="15382">MKVFKSLVIAGVLALSGCTNVIGDVPRSIHLSSSAGQEAGELLSVARDFFTGSGYQCHADQPADSLRCSRPLRDLYIHQTTAVVRIYSDDDATPEVTLVATRWDEGLIPSEFISDEFHNPDVEAFCEYVKAQALGVCQTVSS</sequence>
<evidence type="ECO:0000313" key="3">
    <source>
        <dbReference type="Proteomes" id="UP000253647"/>
    </source>
</evidence>
<accession>A0A368X6B0</accession>
<protein>
    <recommendedName>
        <fullName evidence="5">Lipoprotein</fullName>
    </recommendedName>
</protein>
<dbReference type="RefSeq" id="WP_023008500.1">
    <property type="nucleotide sequence ID" value="NZ_CAXQQL010000028.1"/>
</dbReference>
<comment type="caution">
    <text evidence="2">The sequence shown here is derived from an EMBL/GenBank/DDBJ whole genome shotgun (WGS) entry which is preliminary data.</text>
</comment>
<name>A0A368X6B0_MARNT</name>
<dbReference type="EMBL" id="QPJI01000022">
    <property type="protein sequence ID" value="RCW62706.1"/>
    <property type="molecule type" value="Genomic_DNA"/>
</dbReference>
<reference evidence="2 3" key="2">
    <citation type="submission" date="2018-07" db="EMBL/GenBank/DDBJ databases">
        <title>Freshwater and sediment microbial communities from various areas in North America, analyzing microbe dynamics in response to fracking.</title>
        <authorList>
            <person name="Lamendella R."/>
        </authorList>
    </citation>
    <scope>NUCLEOTIDE SEQUENCE [LARGE SCALE GENOMIC DNA]</scope>
    <source>
        <strain evidence="2 3">105B</strain>
    </source>
</reference>